<dbReference type="EMBL" id="JADCNM010000004">
    <property type="protein sequence ID" value="KAG0487711.1"/>
    <property type="molecule type" value="Genomic_DNA"/>
</dbReference>
<evidence type="ECO:0000256" key="3">
    <source>
        <dbReference type="ARBA" id="ARBA00022556"/>
    </source>
</evidence>
<name>A0A835REL5_VANPL</name>
<evidence type="ECO:0000256" key="7">
    <source>
        <dbReference type="ARBA" id="ARBA00048975"/>
    </source>
</evidence>
<evidence type="ECO:0000256" key="6">
    <source>
        <dbReference type="ARBA" id="ARBA00023098"/>
    </source>
</evidence>
<dbReference type="OrthoDB" id="2419at2759"/>
<protein>
    <recommendedName>
        <fullName evidence="1">lipid-A-disaccharide synthase</fullName>
        <ecNumber evidence="1">2.4.1.182</ecNumber>
    </recommendedName>
</protein>
<comment type="caution">
    <text evidence="10">The sequence shown here is derived from an EMBL/GenBank/DDBJ whole genome shotgun (WGS) entry which is preliminary data.</text>
</comment>
<feature type="region of interest" description="Disordered" evidence="8">
    <location>
        <begin position="1"/>
        <end position="26"/>
    </location>
</feature>
<accession>A0A835REL5</accession>
<dbReference type="Pfam" id="PF02684">
    <property type="entry name" value="LpxB"/>
    <property type="match status" value="1"/>
</dbReference>
<dbReference type="GO" id="GO:0008915">
    <property type="term" value="F:lipid-A-disaccharide synthase activity"/>
    <property type="evidence" value="ECO:0007669"/>
    <property type="project" value="UniProtKB-EC"/>
</dbReference>
<dbReference type="EC" id="2.4.1.182" evidence="1"/>
<proteinExistence type="predicted"/>
<dbReference type="AlphaFoldDB" id="A0A835REL5"/>
<keyword evidence="3" id="KW-0441">Lipid A biosynthesis</keyword>
<dbReference type="Proteomes" id="UP000639772">
    <property type="component" value="Unassembled WGS sequence"/>
</dbReference>
<evidence type="ECO:0000256" key="5">
    <source>
        <dbReference type="ARBA" id="ARBA00022679"/>
    </source>
</evidence>
<evidence type="ECO:0000256" key="4">
    <source>
        <dbReference type="ARBA" id="ARBA00022676"/>
    </source>
</evidence>
<keyword evidence="9" id="KW-0472">Membrane</keyword>
<evidence type="ECO:0000256" key="9">
    <source>
        <dbReference type="SAM" id="Phobius"/>
    </source>
</evidence>
<dbReference type="SUPFAM" id="SSF53756">
    <property type="entry name" value="UDP-Glycosyltransferase/glycogen phosphorylase"/>
    <property type="match status" value="1"/>
</dbReference>
<keyword evidence="5" id="KW-0808">Transferase</keyword>
<feature type="transmembrane region" description="Helical" evidence="9">
    <location>
        <begin position="118"/>
        <end position="140"/>
    </location>
</feature>
<dbReference type="GO" id="GO:0005543">
    <property type="term" value="F:phospholipid binding"/>
    <property type="evidence" value="ECO:0007669"/>
    <property type="project" value="TreeGrafter"/>
</dbReference>
<dbReference type="PANTHER" id="PTHR30372:SF4">
    <property type="entry name" value="LIPID-A-DISACCHARIDE SYNTHASE, MITOCHONDRIAL-RELATED"/>
    <property type="match status" value="1"/>
</dbReference>
<keyword evidence="6" id="KW-0443">Lipid metabolism</keyword>
<keyword evidence="4" id="KW-0328">Glycosyltransferase</keyword>
<evidence type="ECO:0000313" key="11">
    <source>
        <dbReference type="Proteomes" id="UP000639772"/>
    </source>
</evidence>
<dbReference type="PANTHER" id="PTHR30372">
    <property type="entry name" value="LIPID-A-DISACCHARIDE SYNTHASE"/>
    <property type="match status" value="1"/>
</dbReference>
<dbReference type="GO" id="GO:0009245">
    <property type="term" value="P:lipid A biosynthetic process"/>
    <property type="evidence" value="ECO:0007669"/>
    <property type="project" value="UniProtKB-KW"/>
</dbReference>
<sequence>MPGGERGLLGIHDAQNDLRERESKEQGEPMVLRVKFYTKREERAPKPKLGVGMWTAAARAVAGRCFSSQMTGKARTLCTFGKRIIDRASCEGELRVFIVAGEVSGDSMASRLMSSLKIISPIPVHYSGVGGIFFLAWAAVWQMRLKMTLKAAILFKPHVVVTVDSKGFSFRLLKRLQARLAKEEDRPVYIHYIAPSFWAWKGGERRLGNLSEFVDHMLCILPFEDEICRLNGLAASYVGHPVLEDALRLNKELDAQSIRWRLQEKKNTFRQQHGIPSGNTIITLLPGSRMQEVKRMLPIFSQTMESLANSFTGLSVVIPVAPNQQVASYIEKVIQTWSISTTLISGMSVEERYMAFSASRAALSTSGSAVMELLLAGLPSVVAYRAHFLTEWFIRFRTKLQFISLPNILLGSMVIPEALFNSCTHKNLKVALSKVILDEDSRRQQLAAAEKVFRLLSPQDLQSITEDNFPSMKAASIILDVAKQRLRV</sequence>
<feature type="compositionally biased region" description="Basic and acidic residues" evidence="8">
    <location>
        <begin position="14"/>
        <end position="26"/>
    </location>
</feature>
<reference evidence="10 11" key="1">
    <citation type="journal article" date="2020" name="Nat. Food">
        <title>A phased Vanilla planifolia genome enables genetic improvement of flavour and production.</title>
        <authorList>
            <person name="Hasing T."/>
            <person name="Tang H."/>
            <person name="Brym M."/>
            <person name="Khazi F."/>
            <person name="Huang T."/>
            <person name="Chambers A.H."/>
        </authorList>
    </citation>
    <scope>NUCLEOTIDE SEQUENCE [LARGE SCALE GENOMIC DNA]</scope>
    <source>
        <tissue evidence="10">Leaf</tissue>
    </source>
</reference>
<organism evidence="10 11">
    <name type="scientific">Vanilla planifolia</name>
    <name type="common">Vanilla</name>
    <dbReference type="NCBI Taxonomy" id="51239"/>
    <lineage>
        <taxon>Eukaryota</taxon>
        <taxon>Viridiplantae</taxon>
        <taxon>Streptophyta</taxon>
        <taxon>Embryophyta</taxon>
        <taxon>Tracheophyta</taxon>
        <taxon>Spermatophyta</taxon>
        <taxon>Magnoliopsida</taxon>
        <taxon>Liliopsida</taxon>
        <taxon>Asparagales</taxon>
        <taxon>Orchidaceae</taxon>
        <taxon>Vanilloideae</taxon>
        <taxon>Vanilleae</taxon>
        <taxon>Vanilla</taxon>
    </lineage>
</organism>
<keyword evidence="9" id="KW-0812">Transmembrane</keyword>
<gene>
    <name evidence="10" type="ORF">HPP92_009806</name>
</gene>
<keyword evidence="9" id="KW-1133">Transmembrane helix</keyword>
<dbReference type="InterPro" id="IPR003835">
    <property type="entry name" value="Glyco_trans_19"/>
</dbReference>
<evidence type="ECO:0000256" key="2">
    <source>
        <dbReference type="ARBA" id="ARBA00022516"/>
    </source>
</evidence>
<evidence type="ECO:0000313" key="10">
    <source>
        <dbReference type="EMBL" id="KAG0487711.1"/>
    </source>
</evidence>
<evidence type="ECO:0000256" key="8">
    <source>
        <dbReference type="SAM" id="MobiDB-lite"/>
    </source>
</evidence>
<keyword evidence="2" id="KW-0444">Lipid biosynthesis</keyword>
<comment type="catalytic activity">
    <reaction evidence="7">
        <text>a lipid X + a UDP-2-N,3-O-bis[(3R)-3-hydroxyacyl]-alpha-D-glucosamine = a lipid A disaccharide + UDP + H(+)</text>
        <dbReference type="Rhea" id="RHEA:67828"/>
        <dbReference type="ChEBI" id="CHEBI:15378"/>
        <dbReference type="ChEBI" id="CHEBI:58223"/>
        <dbReference type="ChEBI" id="CHEBI:137748"/>
        <dbReference type="ChEBI" id="CHEBI:176338"/>
        <dbReference type="ChEBI" id="CHEBI:176343"/>
        <dbReference type="EC" id="2.4.1.182"/>
    </reaction>
</comment>
<evidence type="ECO:0000256" key="1">
    <source>
        <dbReference type="ARBA" id="ARBA00012687"/>
    </source>
</evidence>
<dbReference type="GO" id="GO:0016020">
    <property type="term" value="C:membrane"/>
    <property type="evidence" value="ECO:0007669"/>
    <property type="project" value="GOC"/>
</dbReference>